<dbReference type="Proteomes" id="UP001274896">
    <property type="component" value="Unassembled WGS sequence"/>
</dbReference>
<reference evidence="1" key="1">
    <citation type="submission" date="2023-06" db="EMBL/GenBank/DDBJ databases">
        <title>Male Hemibagrus guttatus genome.</title>
        <authorList>
            <person name="Bian C."/>
        </authorList>
    </citation>
    <scope>NUCLEOTIDE SEQUENCE</scope>
    <source>
        <strain evidence="1">Male_cb2023</strain>
        <tissue evidence="1">Muscle</tissue>
    </source>
</reference>
<comment type="caution">
    <text evidence="1">The sequence shown here is derived from an EMBL/GenBank/DDBJ whole genome shotgun (WGS) entry which is preliminary data.</text>
</comment>
<organism evidence="1 2">
    <name type="scientific">Hemibagrus guttatus</name>
    <dbReference type="NCBI Taxonomy" id="175788"/>
    <lineage>
        <taxon>Eukaryota</taxon>
        <taxon>Metazoa</taxon>
        <taxon>Chordata</taxon>
        <taxon>Craniata</taxon>
        <taxon>Vertebrata</taxon>
        <taxon>Euteleostomi</taxon>
        <taxon>Actinopterygii</taxon>
        <taxon>Neopterygii</taxon>
        <taxon>Teleostei</taxon>
        <taxon>Ostariophysi</taxon>
        <taxon>Siluriformes</taxon>
        <taxon>Bagridae</taxon>
        <taxon>Hemibagrus</taxon>
    </lineage>
</organism>
<evidence type="ECO:0000313" key="1">
    <source>
        <dbReference type="EMBL" id="KAK3540666.1"/>
    </source>
</evidence>
<dbReference type="EMBL" id="JAUCMX010000007">
    <property type="protein sequence ID" value="KAK3540666.1"/>
    <property type="molecule type" value="Genomic_DNA"/>
</dbReference>
<gene>
    <name evidence="1" type="ORF">QTP70_034521</name>
</gene>
<sequence>MPLGHLPGEVFRACPTGKRPWGRPRTRWRDYVSRLAWERLGVPPEELEVVSGEREVGRLVVFGYQANHSSAVHKLDDVGGANTVVGVHFCTLGLGPMSAEVEWQLRSWGSQVELVEMEQETSPSLSLVLSTDSDIPISDSGSRMAISPDPEEDISALMGKSYMAAGHAGASLHTMAVLQAYKADLLNSLNVGLCILLRAISPTSCPAATGVLWM</sequence>
<dbReference type="AlphaFoldDB" id="A0AAE0R496"/>
<keyword evidence="2" id="KW-1185">Reference proteome</keyword>
<feature type="non-terminal residue" evidence="1">
    <location>
        <position position="1"/>
    </location>
</feature>
<proteinExistence type="predicted"/>
<name>A0AAE0R496_9TELE</name>
<evidence type="ECO:0000313" key="2">
    <source>
        <dbReference type="Proteomes" id="UP001274896"/>
    </source>
</evidence>
<protein>
    <submittedName>
        <fullName evidence="1">Uncharacterized protein</fullName>
    </submittedName>
</protein>
<accession>A0AAE0R496</accession>